<gene>
    <name evidence="2" type="ORF">NVV95_03620</name>
</gene>
<evidence type="ECO:0000259" key="1">
    <source>
        <dbReference type="PROSITE" id="PS50987"/>
    </source>
</evidence>
<dbReference type="Gene3D" id="1.10.10.10">
    <property type="entry name" value="Winged helix-like DNA-binding domain superfamily/Winged helix DNA-binding domain"/>
    <property type="match status" value="1"/>
</dbReference>
<dbReference type="CDD" id="cd05403">
    <property type="entry name" value="NT_KNTase_like"/>
    <property type="match status" value="1"/>
</dbReference>
<reference evidence="2" key="1">
    <citation type="submission" date="2022-08" db="EMBL/GenBank/DDBJ databases">
        <authorList>
            <person name="Deng Y."/>
            <person name="Han X.-F."/>
            <person name="Zhang Y.-Q."/>
        </authorList>
    </citation>
    <scope>NUCLEOTIDE SEQUENCE</scope>
    <source>
        <strain evidence="2">CPCC 205716</strain>
    </source>
</reference>
<accession>A0ABT2GDD8</accession>
<dbReference type="SUPFAM" id="SSF81301">
    <property type="entry name" value="Nucleotidyltransferase"/>
    <property type="match status" value="1"/>
</dbReference>
<dbReference type="EMBL" id="JANTEZ010000001">
    <property type="protein sequence ID" value="MCS5713642.1"/>
    <property type="molecule type" value="Genomic_DNA"/>
</dbReference>
<dbReference type="PROSITE" id="PS50987">
    <property type="entry name" value="HTH_ARSR_2"/>
    <property type="match status" value="1"/>
</dbReference>
<dbReference type="InterPro" id="IPR036388">
    <property type="entry name" value="WH-like_DNA-bd_sf"/>
</dbReference>
<sequence>MQIQSPFRVVTASVDGEVLAVLARADQDFTVSELHVKLHRSTEGVRRALERLVEQGIVIRQSIGRATSYRLNRAHIAAPAITALAELPTTLRNRIRDHIADWVEQPVYGALFGSVARQQMRPDSDIDILLVVDDVDSALWEDQVAHLTRALENWTGNDVRPLVFTTEEIRGRGDREAVLREIAAEGVTIAGGRGDFTKLVGL</sequence>
<evidence type="ECO:0000313" key="3">
    <source>
        <dbReference type="Proteomes" id="UP001165580"/>
    </source>
</evidence>
<protein>
    <submittedName>
        <fullName evidence="2">Nucleotidyltransferase domain-containing protein</fullName>
    </submittedName>
</protein>
<dbReference type="Proteomes" id="UP001165580">
    <property type="component" value="Unassembled WGS sequence"/>
</dbReference>
<keyword evidence="3" id="KW-1185">Reference proteome</keyword>
<dbReference type="RefSeq" id="WP_259485167.1">
    <property type="nucleotide sequence ID" value="NZ_JANTEZ010000001.1"/>
</dbReference>
<feature type="domain" description="HTH arsR-type" evidence="1">
    <location>
        <begin position="1"/>
        <end position="91"/>
    </location>
</feature>
<dbReference type="SUPFAM" id="SSF46785">
    <property type="entry name" value="Winged helix' DNA-binding domain"/>
    <property type="match status" value="1"/>
</dbReference>
<proteinExistence type="predicted"/>
<dbReference type="Gene3D" id="3.30.460.10">
    <property type="entry name" value="Beta Polymerase, domain 2"/>
    <property type="match status" value="1"/>
</dbReference>
<dbReference type="InterPro" id="IPR041633">
    <property type="entry name" value="Polbeta"/>
</dbReference>
<evidence type="ECO:0000313" key="2">
    <source>
        <dbReference type="EMBL" id="MCS5713642.1"/>
    </source>
</evidence>
<organism evidence="2 3">
    <name type="scientific">Herbiconiux gentiana</name>
    <dbReference type="NCBI Taxonomy" id="2970912"/>
    <lineage>
        <taxon>Bacteria</taxon>
        <taxon>Bacillati</taxon>
        <taxon>Actinomycetota</taxon>
        <taxon>Actinomycetes</taxon>
        <taxon>Micrococcales</taxon>
        <taxon>Microbacteriaceae</taxon>
        <taxon>Herbiconiux</taxon>
    </lineage>
</organism>
<dbReference type="InterPro" id="IPR043519">
    <property type="entry name" value="NT_sf"/>
</dbReference>
<comment type="caution">
    <text evidence="2">The sequence shown here is derived from an EMBL/GenBank/DDBJ whole genome shotgun (WGS) entry which is preliminary data.</text>
</comment>
<name>A0ABT2GDD8_9MICO</name>
<dbReference type="InterPro" id="IPR001845">
    <property type="entry name" value="HTH_ArsR_DNA-bd_dom"/>
</dbReference>
<dbReference type="InterPro" id="IPR036390">
    <property type="entry name" value="WH_DNA-bd_sf"/>
</dbReference>
<dbReference type="Pfam" id="PF18765">
    <property type="entry name" value="Polbeta"/>
    <property type="match status" value="1"/>
</dbReference>